<dbReference type="STRING" id="36087.A0A077Z563"/>
<name>A0A077Z563_TRITR</name>
<organism evidence="13 14">
    <name type="scientific">Trichuris trichiura</name>
    <name type="common">Whipworm</name>
    <name type="synonym">Trichocephalus trichiurus</name>
    <dbReference type="NCBI Taxonomy" id="36087"/>
    <lineage>
        <taxon>Eukaryota</taxon>
        <taxon>Metazoa</taxon>
        <taxon>Ecdysozoa</taxon>
        <taxon>Nematoda</taxon>
        <taxon>Enoplea</taxon>
        <taxon>Dorylaimia</taxon>
        <taxon>Trichinellida</taxon>
        <taxon>Trichuridae</taxon>
        <taxon>Trichuris</taxon>
    </lineage>
</organism>
<accession>A0A077Z563</accession>
<keyword evidence="6 11" id="KW-0967">Endosome</keyword>
<keyword evidence="5" id="KW-0812">Transmembrane</keyword>
<dbReference type="AlphaFoldDB" id="A0A077Z563"/>
<protein>
    <recommendedName>
        <fullName evidence="4 11">Phosphatidylinositol-4,5-bisphosphate 4-phosphatase</fullName>
        <ecNumber evidence="4 11">3.1.3.78</ecNumber>
    </recommendedName>
</protein>
<keyword evidence="10 11" id="KW-0458">Lysosome</keyword>
<dbReference type="EMBL" id="HG805942">
    <property type="protein sequence ID" value="CDW55241.1"/>
    <property type="molecule type" value="Genomic_DNA"/>
</dbReference>
<evidence type="ECO:0000256" key="3">
    <source>
        <dbReference type="ARBA" id="ARBA00004155"/>
    </source>
</evidence>
<keyword evidence="9" id="KW-0472">Membrane</keyword>
<evidence type="ECO:0000256" key="11">
    <source>
        <dbReference type="RuleBase" id="RU365008"/>
    </source>
</evidence>
<dbReference type="GO" id="GO:0030670">
    <property type="term" value="C:phagocytic vesicle membrane"/>
    <property type="evidence" value="ECO:0007669"/>
    <property type="project" value="TreeGrafter"/>
</dbReference>
<dbReference type="PANTHER" id="PTHR21014">
    <property type="entry name" value="PHOSPHATIDYLINOSITOL-4,5-BISPHOSPHATE 4-PHOSPHATASE"/>
    <property type="match status" value="1"/>
</dbReference>
<sequence>MSSGYGDEEEKEPLESTALLSNTNDSYCDWWVRNQGGAVLFFEIQFFKKKLTVFAGDQQQQQEEEVPAPPQTPTPEAEQSQGSKFIKCRVCGIPIDIRGKAQQYVVKCLHCNETTPIRPPPPGKKFVRCPCNCLLICRQASNRIACPRPDCKRVITLNAQSIGTATRAPLGTVRISCVYCNEIFMFNTLNKSLARCPHCRKLYVHILTEHPLLYMLRNTL</sequence>
<evidence type="ECO:0000256" key="8">
    <source>
        <dbReference type="ARBA" id="ARBA00022989"/>
    </source>
</evidence>
<evidence type="ECO:0000256" key="5">
    <source>
        <dbReference type="ARBA" id="ARBA00022692"/>
    </source>
</evidence>
<dbReference type="PANTHER" id="PTHR21014:SF6">
    <property type="entry name" value="PHOSPHATIDYLINOSITOL-4,5-BISPHOSPHATE 4-PHOSPHATASE"/>
    <property type="match status" value="1"/>
</dbReference>
<evidence type="ECO:0000313" key="14">
    <source>
        <dbReference type="Proteomes" id="UP000030665"/>
    </source>
</evidence>
<evidence type="ECO:0000256" key="4">
    <source>
        <dbReference type="ARBA" id="ARBA00012936"/>
    </source>
</evidence>
<dbReference type="GO" id="GO:0034597">
    <property type="term" value="F:phosphatidylinositol-4,5-bisphosphate 4-phosphatase activity"/>
    <property type="evidence" value="ECO:0007669"/>
    <property type="project" value="UniProtKB-EC"/>
</dbReference>
<dbReference type="GO" id="GO:0046856">
    <property type="term" value="P:phosphatidylinositol dephosphorylation"/>
    <property type="evidence" value="ECO:0007669"/>
    <property type="project" value="InterPro"/>
</dbReference>
<dbReference type="GO" id="GO:0031902">
    <property type="term" value="C:late endosome membrane"/>
    <property type="evidence" value="ECO:0007669"/>
    <property type="project" value="UniProtKB-SubCell"/>
</dbReference>
<evidence type="ECO:0000313" key="13">
    <source>
        <dbReference type="EMBL" id="CDW55241.1"/>
    </source>
</evidence>
<dbReference type="GO" id="GO:0005765">
    <property type="term" value="C:lysosomal membrane"/>
    <property type="evidence" value="ECO:0007669"/>
    <property type="project" value="UniProtKB-SubCell"/>
</dbReference>
<evidence type="ECO:0000256" key="6">
    <source>
        <dbReference type="ARBA" id="ARBA00022753"/>
    </source>
</evidence>
<comment type="subcellular location">
    <subcellularLocation>
        <location evidence="2 11">Late endosome membrane</location>
        <topology evidence="2 11">Multi-pass membrane protein</topology>
    </subcellularLocation>
    <subcellularLocation>
        <location evidence="3 11">Lysosome membrane</location>
        <topology evidence="3 11">Multi-pass membrane protein</topology>
    </subcellularLocation>
</comment>
<evidence type="ECO:0000256" key="9">
    <source>
        <dbReference type="ARBA" id="ARBA00023136"/>
    </source>
</evidence>
<evidence type="ECO:0000256" key="12">
    <source>
        <dbReference type="SAM" id="MobiDB-lite"/>
    </source>
</evidence>
<gene>
    <name evidence="13" type="ORF">TTRE_0000351301</name>
</gene>
<comment type="catalytic activity">
    <reaction evidence="1 11">
        <text>a 1,2-diacyl-sn-glycero-3-phospho-(1D-myo-inositol-4,5-bisphosphate) + H2O = a 1,2-diacyl-sn-glycero-3-phospho-(1D-myo-inositol-5-phosphate) + phosphate</text>
        <dbReference type="Rhea" id="RHEA:25674"/>
        <dbReference type="ChEBI" id="CHEBI:15377"/>
        <dbReference type="ChEBI" id="CHEBI:43474"/>
        <dbReference type="ChEBI" id="CHEBI:57795"/>
        <dbReference type="ChEBI" id="CHEBI:58456"/>
        <dbReference type="EC" id="3.1.3.78"/>
    </reaction>
</comment>
<dbReference type="InterPro" id="IPR019178">
    <property type="entry name" value="PtdIns-P2-Ptase"/>
</dbReference>
<evidence type="ECO:0000256" key="10">
    <source>
        <dbReference type="ARBA" id="ARBA00023228"/>
    </source>
</evidence>
<keyword evidence="8" id="KW-1133">Transmembrane helix</keyword>
<proteinExistence type="predicted"/>
<feature type="region of interest" description="Disordered" evidence="12">
    <location>
        <begin position="58"/>
        <end position="80"/>
    </location>
</feature>
<dbReference type="GO" id="GO:0005886">
    <property type="term" value="C:plasma membrane"/>
    <property type="evidence" value="ECO:0007669"/>
    <property type="project" value="TreeGrafter"/>
</dbReference>
<dbReference type="Pfam" id="PF09788">
    <property type="entry name" value="Tmemb_55A"/>
    <property type="match status" value="1"/>
</dbReference>
<evidence type="ECO:0000256" key="7">
    <source>
        <dbReference type="ARBA" id="ARBA00022801"/>
    </source>
</evidence>
<reference evidence="13" key="2">
    <citation type="submission" date="2014-03" db="EMBL/GenBank/DDBJ databases">
        <title>The whipworm genome and dual-species transcriptomics of an intimate host-pathogen interaction.</title>
        <authorList>
            <person name="Foth B.J."/>
            <person name="Tsai I.J."/>
            <person name="Reid A.J."/>
            <person name="Bancroft A.J."/>
            <person name="Nichol S."/>
            <person name="Tracey A."/>
            <person name="Holroyd N."/>
            <person name="Cotton J.A."/>
            <person name="Stanley E.J."/>
            <person name="Zarowiecki M."/>
            <person name="Liu J.Z."/>
            <person name="Huckvale T."/>
            <person name="Cooper P.J."/>
            <person name="Grencis R.K."/>
            <person name="Berriman M."/>
        </authorList>
    </citation>
    <scope>NUCLEOTIDE SEQUENCE [LARGE SCALE GENOMIC DNA]</scope>
</reference>
<dbReference type="EC" id="3.1.3.78" evidence="4 11"/>
<evidence type="ECO:0000256" key="2">
    <source>
        <dbReference type="ARBA" id="ARBA00004107"/>
    </source>
</evidence>
<comment type="function">
    <text evidence="11">Catalyzes the hydrolysis of phosphatidylinositol-4,5-bisphosphate (PtdIns-4,5-P2) to phosphatidylinositol-4-phosphate (PtdIns-4-P).</text>
</comment>
<dbReference type="OrthoDB" id="9939933at2759"/>
<keyword evidence="14" id="KW-1185">Reference proteome</keyword>
<keyword evidence="7 11" id="KW-0378">Hydrolase</keyword>
<dbReference type="Proteomes" id="UP000030665">
    <property type="component" value="Unassembled WGS sequence"/>
</dbReference>
<reference evidence="13" key="1">
    <citation type="submission" date="2014-01" db="EMBL/GenBank/DDBJ databases">
        <authorList>
            <person name="Aslett M."/>
        </authorList>
    </citation>
    <scope>NUCLEOTIDE SEQUENCE</scope>
</reference>
<evidence type="ECO:0000256" key="1">
    <source>
        <dbReference type="ARBA" id="ARBA00001261"/>
    </source>
</evidence>